<dbReference type="InterPro" id="IPR051043">
    <property type="entry name" value="Sulfatase_Mod_Factor_Kinase"/>
</dbReference>
<name>A0AAN9BBT6_9CAEN</name>
<dbReference type="PANTHER" id="PTHR23150">
    <property type="entry name" value="SULFATASE MODIFYING FACTOR 1, 2"/>
    <property type="match status" value="1"/>
</dbReference>
<dbReference type="Proteomes" id="UP001374579">
    <property type="component" value="Unassembled WGS sequence"/>
</dbReference>
<dbReference type="InterPro" id="IPR016187">
    <property type="entry name" value="CTDL_fold"/>
</dbReference>
<feature type="domain" description="Sulfatase-modifying factor enzyme-like" evidence="2">
    <location>
        <begin position="204"/>
        <end position="286"/>
    </location>
</feature>
<dbReference type="EMBL" id="JBAMIC010000011">
    <property type="protein sequence ID" value="KAK7100720.1"/>
    <property type="molecule type" value="Genomic_DNA"/>
</dbReference>
<evidence type="ECO:0000313" key="4">
    <source>
        <dbReference type="Proteomes" id="UP001374579"/>
    </source>
</evidence>
<dbReference type="SUPFAM" id="SSF56436">
    <property type="entry name" value="C-type lectin-like"/>
    <property type="match status" value="1"/>
</dbReference>
<dbReference type="Gene3D" id="3.90.1580.10">
    <property type="entry name" value="paralog of FGE (formylglycine-generating enzyme)"/>
    <property type="match status" value="1"/>
</dbReference>
<dbReference type="NCBIfam" id="TIGR04344">
    <property type="entry name" value="ovoA_Nterm"/>
    <property type="match status" value="1"/>
</dbReference>
<dbReference type="Gene3D" id="3.40.50.150">
    <property type="entry name" value="Vaccinia Virus protein VP39"/>
    <property type="match status" value="1"/>
</dbReference>
<dbReference type="FunFam" id="3.90.1580.10:FF:000008">
    <property type="entry name" value="Predicted protein"/>
    <property type="match status" value="1"/>
</dbReference>
<dbReference type="GO" id="GO:0120147">
    <property type="term" value="F:formylglycine-generating oxidase activity"/>
    <property type="evidence" value="ECO:0007669"/>
    <property type="project" value="TreeGrafter"/>
</dbReference>
<keyword evidence="4" id="KW-1185">Reference proteome</keyword>
<evidence type="ECO:0000313" key="3">
    <source>
        <dbReference type="EMBL" id="KAK7100720.1"/>
    </source>
</evidence>
<dbReference type="SUPFAM" id="SSF53335">
    <property type="entry name" value="S-adenosyl-L-methionine-dependent methyltransferases"/>
    <property type="match status" value="1"/>
</dbReference>
<reference evidence="3 4" key="1">
    <citation type="submission" date="2024-02" db="EMBL/GenBank/DDBJ databases">
        <title>Chromosome-scale genome assembly of the rough periwinkle Littorina saxatilis.</title>
        <authorList>
            <person name="De Jode A."/>
            <person name="Faria R."/>
            <person name="Formenti G."/>
            <person name="Sims Y."/>
            <person name="Smith T.P."/>
            <person name="Tracey A."/>
            <person name="Wood J.M.D."/>
            <person name="Zagrodzka Z.B."/>
            <person name="Johannesson K."/>
            <person name="Butlin R.K."/>
            <person name="Leder E.H."/>
        </authorList>
    </citation>
    <scope>NUCLEOTIDE SEQUENCE [LARGE SCALE GENOMIC DNA]</scope>
    <source>
        <strain evidence="3">Snail1</strain>
        <tissue evidence="3">Muscle</tissue>
    </source>
</reference>
<evidence type="ECO:0000259" key="2">
    <source>
        <dbReference type="Pfam" id="PF03781"/>
    </source>
</evidence>
<feature type="domain" description="Sulfatase-modifying factor enzyme-like" evidence="2">
    <location>
        <begin position="345"/>
        <end position="501"/>
    </location>
</feature>
<dbReference type="InterPro" id="IPR005532">
    <property type="entry name" value="SUMF_dom"/>
</dbReference>
<comment type="caution">
    <text evidence="3">The sequence shown here is derived from an EMBL/GenBank/DDBJ whole genome shotgun (WGS) entry which is preliminary data.</text>
</comment>
<dbReference type="Pfam" id="PF03781">
    <property type="entry name" value="FGE-sulfatase"/>
    <property type="match status" value="2"/>
</dbReference>
<dbReference type="InterPro" id="IPR027577">
    <property type="entry name" value="OvoA_Nterm"/>
</dbReference>
<comment type="similarity">
    <text evidence="1">Belongs to the sulfatase-modifying factor family.</text>
</comment>
<sequence length="750" mass="84921">MSLRLLTGNLTFTSLRPLDLSTCTKDEILAYFENSYDLNESLYTGLKDANSIYKCPDRLRLPLVFYYAHTAVVYVNKLLLAGLIKERVNLMLETMFETGVDEMSWDDTENYRMGGSYKWPSVDDIVEYRRNVRNIILKLIADTPLQLPITMDSPWWGLVMGMEHERIHLETSSVLLRQLPAHLLHKPEGWVYAPLSCGSGLGENKMVRVKGGEVTLGKPEDFPSYGWDNEYGEVNCSVPAFEASQYLITNGEYLKFVQDGGYEQQDLWTAEGWKWVQFRQARHPTFWVCEQGCKSGCGADLASFSHCAPSENNNISNGFDHVNGSGDNDRCCSYRYRAMFDVLDMPWDWPVDTNYHEAKAFCTWKGPDYRLPAEAEHHLMRGPQLPVSMGTKSDIIYQEKSETNFNLRYGSSTPVNMFPATEAGFCDVFGNVWEWTEDHFNGLENFNTHFLYDDFSSPCYDGKHNVMLGGSWISTGDEASRFARYAFRRHFFQHLGFRLARSVQESSSTKLPVRMVDTDIFVLGAGLLDKTLTLDTEKVMQVPTTNTQYFLDATLPLEGILELEFGFRDSLPAVVATLAANMANAYQVPMETAMYIGTAVGRGAFELSKYFQKVLGVDCCGRLIDAALQLQSGATLTYREGGEVTLNSDMHSERVTFKQLTWLPNEVNHHDLVVLSSLERVQNPKAWLVRLWEVTSTNGVAVVVCPEGCWDQDKLHSHLDDRLHCVHAQCVPYSSPAGQAVATVTVWRHK</sequence>
<dbReference type="PANTHER" id="PTHR23150:SF26">
    <property type="entry name" value="GENERIC METHYLTRANSFERASE"/>
    <property type="match status" value="1"/>
</dbReference>
<organism evidence="3 4">
    <name type="scientific">Littorina saxatilis</name>
    <dbReference type="NCBI Taxonomy" id="31220"/>
    <lineage>
        <taxon>Eukaryota</taxon>
        <taxon>Metazoa</taxon>
        <taxon>Spiralia</taxon>
        <taxon>Lophotrochozoa</taxon>
        <taxon>Mollusca</taxon>
        <taxon>Gastropoda</taxon>
        <taxon>Caenogastropoda</taxon>
        <taxon>Littorinimorpha</taxon>
        <taxon>Littorinoidea</taxon>
        <taxon>Littorinidae</taxon>
        <taxon>Littorina</taxon>
    </lineage>
</organism>
<proteinExistence type="inferred from homology"/>
<protein>
    <recommendedName>
        <fullName evidence="2">Sulfatase-modifying factor enzyme-like domain-containing protein</fullName>
    </recommendedName>
</protein>
<evidence type="ECO:0000256" key="1">
    <source>
        <dbReference type="ARBA" id="ARBA00005310"/>
    </source>
</evidence>
<dbReference type="InterPro" id="IPR042095">
    <property type="entry name" value="SUMF_sf"/>
</dbReference>
<accession>A0AAN9BBT6</accession>
<gene>
    <name evidence="3" type="ORF">V1264_023619</name>
</gene>
<dbReference type="InterPro" id="IPR029063">
    <property type="entry name" value="SAM-dependent_MTases_sf"/>
</dbReference>
<dbReference type="AlphaFoldDB" id="A0AAN9BBT6"/>